<evidence type="ECO:0000256" key="1">
    <source>
        <dbReference type="SAM" id="Phobius"/>
    </source>
</evidence>
<keyword evidence="1" id="KW-1133">Transmembrane helix</keyword>
<feature type="transmembrane region" description="Helical" evidence="1">
    <location>
        <begin position="12"/>
        <end position="33"/>
    </location>
</feature>
<feature type="transmembrane region" description="Helical" evidence="1">
    <location>
        <begin position="39"/>
        <end position="58"/>
    </location>
</feature>
<evidence type="ECO:0000313" key="3">
    <source>
        <dbReference type="Proteomes" id="UP000199700"/>
    </source>
</evidence>
<dbReference type="RefSeq" id="WP_092103132.1">
    <property type="nucleotide sequence ID" value="NZ_LT629739.1"/>
</dbReference>
<name>A0A1H1MG17_BRESA</name>
<dbReference type="AlphaFoldDB" id="A0A1H1MG17"/>
<dbReference type="OrthoDB" id="4807851at2"/>
<keyword evidence="1" id="KW-0812">Transmembrane</keyword>
<protein>
    <submittedName>
        <fullName evidence="2">Uncharacterized protein</fullName>
    </submittedName>
</protein>
<sequence length="83" mass="9552">MKQTRTPRQRNLRESIIVMVLVLCVHVCFKLLGWGSQDLSWSQVILVAPVSAAIYWALSSSFRKFVEEDVAPRPTPRNRRSQP</sequence>
<gene>
    <name evidence="2" type="ORF">SAMN04489751_0642</name>
</gene>
<reference evidence="2" key="1">
    <citation type="submission" date="2016-10" db="EMBL/GenBank/DDBJ databases">
        <authorList>
            <person name="Varghese N."/>
            <person name="Submissions S."/>
        </authorList>
    </citation>
    <scope>NUCLEOTIDE SEQUENCE [LARGE SCALE GENOMIC DNA]</scope>
    <source>
        <strain evidence="2">DSM 22082</strain>
    </source>
</reference>
<keyword evidence="1" id="KW-0472">Membrane</keyword>
<keyword evidence="3" id="KW-1185">Reference proteome</keyword>
<accession>A0A1H1MG17</accession>
<evidence type="ECO:0000313" key="2">
    <source>
        <dbReference type="EMBL" id="SDR85617.1"/>
    </source>
</evidence>
<dbReference type="EMBL" id="LT629739">
    <property type="protein sequence ID" value="SDR85617.1"/>
    <property type="molecule type" value="Genomic_DNA"/>
</dbReference>
<dbReference type="Proteomes" id="UP000199700">
    <property type="component" value="Chromosome"/>
</dbReference>
<proteinExistence type="predicted"/>
<organism evidence="2 3">
    <name type="scientific">Brevibacterium sandarakinum</name>
    <dbReference type="NCBI Taxonomy" id="629680"/>
    <lineage>
        <taxon>Bacteria</taxon>
        <taxon>Bacillati</taxon>
        <taxon>Actinomycetota</taxon>
        <taxon>Actinomycetes</taxon>
        <taxon>Micrococcales</taxon>
        <taxon>Brevibacteriaceae</taxon>
        <taxon>Brevibacterium</taxon>
    </lineage>
</organism>